<dbReference type="Gene3D" id="2.160.20.10">
    <property type="entry name" value="Single-stranded right-handed beta-helix, Pectin lyase-like"/>
    <property type="match status" value="1"/>
</dbReference>
<dbReference type="InterPro" id="IPR011050">
    <property type="entry name" value="Pectin_lyase_fold/virulence"/>
</dbReference>
<dbReference type="SUPFAM" id="SSF51126">
    <property type="entry name" value="Pectin lyase-like"/>
    <property type="match status" value="1"/>
</dbReference>
<name>A0A7K1ST20_9SPHI</name>
<accession>A0A7K1ST20</accession>
<dbReference type="InterPro" id="IPR012334">
    <property type="entry name" value="Pectin_lyas_fold"/>
</dbReference>
<sequence length="520" mass="58833">MNKRKLSLLLIIAFFFITLNSIGQIVSSKEEIYKAVAQSKPGDEIKINDREYKDIQLMVTRSGNTDRPIIIKALNPGKVYFTGDAKVELRAQNIILAGIWFKDGNRDVNKWKSHGPGLVAIYGSYNRVTECVFDCFDEANSAYITTSLTKEGSVPQHCRIDHCVFTDKITFDQVINLNNTASAIKDGRPGGPPMYHRVDHCFFSNPQKPGNAGGAIRIGYYRNDMGRCLVDSNLFQRQDSEAEIITSKSQENVYYANTCLDCQGTMNFRHGDHQIAINNFYIGNDTKFGYGGMFVWGSKHIIACNYFELPETIDSRGNAALYLNPGPENSEHALAFNLIIANNIFKNINGYAIHFNPLYQRRVEFADQNKLKMELPHDLLISGNIFYHENRSQYTFFKDDFAISQKQDWKNNFFYGSEPGIPAEDGLKSTKFKLAKNEFNGDAANLKSIYKPSLINGIKSIEGIDLDIQQLVDGGIKGKPLTWNDVRPNWLKEIPGTYALTTKLSPSREVKFKEVISREH</sequence>
<keyword evidence="2" id="KW-1185">Reference proteome</keyword>
<dbReference type="InterPro" id="IPR039513">
    <property type="entry name" value="PL-6"/>
</dbReference>
<comment type="caution">
    <text evidence="1">The sequence shown here is derived from an EMBL/GenBank/DDBJ whole genome shotgun (WGS) entry which is preliminary data.</text>
</comment>
<dbReference type="CDD" id="cd14251">
    <property type="entry name" value="PL-6"/>
    <property type="match status" value="1"/>
</dbReference>
<reference evidence="1 2" key="1">
    <citation type="submission" date="2019-12" db="EMBL/GenBank/DDBJ databases">
        <title>Mucilaginibacter sp. HMF7410 genome sequencing and assembly.</title>
        <authorList>
            <person name="Kang H."/>
            <person name="Cha I."/>
            <person name="Kim H."/>
            <person name="Joh K."/>
        </authorList>
    </citation>
    <scope>NUCLEOTIDE SEQUENCE [LARGE SCALE GENOMIC DNA]</scope>
    <source>
        <strain evidence="1 2">HMF7410</strain>
    </source>
</reference>
<dbReference type="Pfam" id="PF14592">
    <property type="entry name" value="Chondroitinas_B"/>
    <property type="match status" value="1"/>
</dbReference>
<protein>
    <submittedName>
        <fullName evidence="1">Chloramphenicol resistance protein</fullName>
    </submittedName>
</protein>
<dbReference type="RefSeq" id="WP_157563985.1">
    <property type="nucleotide sequence ID" value="NZ_WPIK01000002.1"/>
</dbReference>
<dbReference type="EMBL" id="WPIK01000002">
    <property type="protein sequence ID" value="MVN20459.1"/>
    <property type="molecule type" value="Genomic_DNA"/>
</dbReference>
<evidence type="ECO:0000313" key="1">
    <source>
        <dbReference type="EMBL" id="MVN20459.1"/>
    </source>
</evidence>
<dbReference type="SMR" id="A0A7K1ST20"/>
<gene>
    <name evidence="1" type="ORF">GO621_02785</name>
</gene>
<dbReference type="AlphaFoldDB" id="A0A7K1ST20"/>
<organism evidence="1 2">
    <name type="scientific">Mucilaginibacter arboris</name>
    <dbReference type="NCBI Taxonomy" id="2682090"/>
    <lineage>
        <taxon>Bacteria</taxon>
        <taxon>Pseudomonadati</taxon>
        <taxon>Bacteroidota</taxon>
        <taxon>Sphingobacteriia</taxon>
        <taxon>Sphingobacteriales</taxon>
        <taxon>Sphingobacteriaceae</taxon>
        <taxon>Mucilaginibacter</taxon>
    </lineage>
</organism>
<dbReference type="Proteomes" id="UP000462014">
    <property type="component" value="Unassembled WGS sequence"/>
</dbReference>
<proteinExistence type="predicted"/>
<evidence type="ECO:0000313" key="2">
    <source>
        <dbReference type="Proteomes" id="UP000462014"/>
    </source>
</evidence>